<dbReference type="EMBL" id="AAQH01000011">
    <property type="protein sequence ID" value="EAT11985.1"/>
    <property type="molecule type" value="Genomic_DNA"/>
</dbReference>
<feature type="transmembrane region" description="Helical" evidence="5">
    <location>
        <begin position="122"/>
        <end position="140"/>
    </location>
</feature>
<dbReference type="GO" id="GO:0016020">
    <property type="term" value="C:membrane"/>
    <property type="evidence" value="ECO:0007669"/>
    <property type="project" value="UniProtKB-SubCell"/>
</dbReference>
<keyword evidence="3 5" id="KW-1133">Transmembrane helix</keyword>
<keyword evidence="4 5" id="KW-0472">Membrane</keyword>
<feature type="transmembrane region" description="Helical" evidence="5">
    <location>
        <begin position="160"/>
        <end position="180"/>
    </location>
</feature>
<feature type="transmembrane region" description="Helical" evidence="5">
    <location>
        <begin position="75"/>
        <end position="92"/>
    </location>
</feature>
<comment type="subcellular location">
    <subcellularLocation>
        <location evidence="1">Membrane</location>
        <topology evidence="1">Multi-pass membrane protein</topology>
    </subcellularLocation>
</comment>
<keyword evidence="2 5" id="KW-0812">Transmembrane</keyword>
<proteinExistence type="predicted"/>
<evidence type="ECO:0000256" key="4">
    <source>
        <dbReference type="ARBA" id="ARBA00023136"/>
    </source>
</evidence>
<comment type="caution">
    <text evidence="7">The sequence shown here is derived from an EMBL/GenBank/DDBJ whole genome shotgun (WGS) entry which is preliminary data.</text>
</comment>
<keyword evidence="8" id="KW-1185">Reference proteome</keyword>
<evidence type="ECO:0000256" key="3">
    <source>
        <dbReference type="ARBA" id="ARBA00022989"/>
    </source>
</evidence>
<evidence type="ECO:0000259" key="6">
    <source>
        <dbReference type="Pfam" id="PF07298"/>
    </source>
</evidence>
<feature type="domain" description="NnrU" evidence="6">
    <location>
        <begin position="3"/>
        <end position="184"/>
    </location>
</feature>
<evidence type="ECO:0000256" key="2">
    <source>
        <dbReference type="ARBA" id="ARBA00022692"/>
    </source>
</evidence>
<evidence type="ECO:0000313" key="8">
    <source>
        <dbReference type="Proteomes" id="UP000004263"/>
    </source>
</evidence>
<evidence type="ECO:0000256" key="5">
    <source>
        <dbReference type="SAM" id="Phobius"/>
    </source>
</evidence>
<organism evidence="7 8">
    <name type="scientific">Bermanella marisrubri</name>
    <dbReference type="NCBI Taxonomy" id="207949"/>
    <lineage>
        <taxon>Bacteria</taxon>
        <taxon>Pseudomonadati</taxon>
        <taxon>Pseudomonadota</taxon>
        <taxon>Gammaproteobacteria</taxon>
        <taxon>Oceanospirillales</taxon>
        <taxon>Oceanospirillaceae</taxon>
        <taxon>Bermanella</taxon>
    </lineage>
</organism>
<dbReference type="Proteomes" id="UP000004263">
    <property type="component" value="Unassembled WGS sequence"/>
</dbReference>
<dbReference type="AlphaFoldDB" id="Q1N166"/>
<sequence>MELLVAGLILFFGTHLIPSIPGMKSALTNIVGVKGYRPVFALLSLAGLVLIVLGYQERPTQILHKWYAPHWARHLMMLAMLVAFILLPAAHMKTNIKRYTRHPMLWGIAIWSGMHLWLNGDHASILLFGSFLAYSLFAMFIGNVRGAKKQTKKVPFKNDIIVVVAGGVAYIAVAFSHQWIAGVSIMGG</sequence>
<reference evidence="7 8" key="1">
    <citation type="submission" date="2006-03" db="EMBL/GenBank/DDBJ databases">
        <authorList>
            <person name="Pinhassi J."/>
            <person name="Pedros-Alio C."/>
            <person name="Ferriera S."/>
            <person name="Johnson J."/>
            <person name="Kravitz S."/>
            <person name="Halpern A."/>
            <person name="Remington K."/>
            <person name="Beeson K."/>
            <person name="Tran B."/>
            <person name="Rogers Y.-H."/>
            <person name="Friedman R."/>
            <person name="Venter J.C."/>
        </authorList>
    </citation>
    <scope>NUCLEOTIDE SEQUENCE [LARGE SCALE GENOMIC DNA]</scope>
    <source>
        <strain evidence="7 8">RED65</strain>
    </source>
</reference>
<dbReference type="InterPro" id="IPR009915">
    <property type="entry name" value="NnrU_dom"/>
</dbReference>
<dbReference type="HOGENOM" id="CLU_104582_1_0_6"/>
<name>Q1N166_9GAMM</name>
<accession>Q1N166</accession>
<protein>
    <recommendedName>
        <fullName evidence="6">NnrU domain-containing protein</fullName>
    </recommendedName>
</protein>
<dbReference type="Pfam" id="PF07298">
    <property type="entry name" value="NnrU"/>
    <property type="match status" value="1"/>
</dbReference>
<evidence type="ECO:0000256" key="1">
    <source>
        <dbReference type="ARBA" id="ARBA00004141"/>
    </source>
</evidence>
<gene>
    <name evidence="7" type="ORF">RED65_11610</name>
</gene>
<feature type="transmembrane region" description="Helical" evidence="5">
    <location>
        <begin position="35"/>
        <end position="55"/>
    </location>
</feature>
<evidence type="ECO:0000313" key="7">
    <source>
        <dbReference type="EMBL" id="EAT11985.1"/>
    </source>
</evidence>